<comment type="caution">
    <text evidence="1">The sequence shown here is derived from an EMBL/GenBank/DDBJ whole genome shotgun (WGS) entry which is preliminary data.</text>
</comment>
<proteinExistence type="predicted"/>
<gene>
    <name evidence="1" type="ORF">MILVUS5_LOCUS4506</name>
</gene>
<evidence type="ECO:0000313" key="2">
    <source>
        <dbReference type="Proteomes" id="UP001177021"/>
    </source>
</evidence>
<sequence length="102" mass="11473">MIVLVFLQKRSRNGELNRFSKKSNDRNRMSIRLTEEAERYIEDFISNVEDTDILSLDGERSDTSSSIRGLIKPETSSSPPLPISLPVLMDGINVTMIAMGNN</sequence>
<dbReference type="Proteomes" id="UP001177021">
    <property type="component" value="Unassembled WGS sequence"/>
</dbReference>
<keyword evidence="2" id="KW-1185">Reference proteome</keyword>
<dbReference type="EMBL" id="CASHSV030000001">
    <property type="protein sequence ID" value="CAJ2633383.1"/>
    <property type="molecule type" value="Genomic_DNA"/>
</dbReference>
<organism evidence="1 2">
    <name type="scientific">Trifolium pratense</name>
    <name type="common">Red clover</name>
    <dbReference type="NCBI Taxonomy" id="57577"/>
    <lineage>
        <taxon>Eukaryota</taxon>
        <taxon>Viridiplantae</taxon>
        <taxon>Streptophyta</taxon>
        <taxon>Embryophyta</taxon>
        <taxon>Tracheophyta</taxon>
        <taxon>Spermatophyta</taxon>
        <taxon>Magnoliopsida</taxon>
        <taxon>eudicotyledons</taxon>
        <taxon>Gunneridae</taxon>
        <taxon>Pentapetalae</taxon>
        <taxon>rosids</taxon>
        <taxon>fabids</taxon>
        <taxon>Fabales</taxon>
        <taxon>Fabaceae</taxon>
        <taxon>Papilionoideae</taxon>
        <taxon>50 kb inversion clade</taxon>
        <taxon>NPAAA clade</taxon>
        <taxon>Hologalegina</taxon>
        <taxon>IRL clade</taxon>
        <taxon>Trifolieae</taxon>
        <taxon>Trifolium</taxon>
    </lineage>
</organism>
<protein>
    <submittedName>
        <fullName evidence="1">Uncharacterized protein</fullName>
    </submittedName>
</protein>
<evidence type="ECO:0000313" key="1">
    <source>
        <dbReference type="EMBL" id="CAJ2633383.1"/>
    </source>
</evidence>
<accession>A0ACB0INW3</accession>
<reference evidence="1" key="1">
    <citation type="submission" date="2023-10" db="EMBL/GenBank/DDBJ databases">
        <authorList>
            <person name="Rodriguez Cubillos JULIANA M."/>
            <person name="De Vega J."/>
        </authorList>
    </citation>
    <scope>NUCLEOTIDE SEQUENCE</scope>
</reference>
<name>A0ACB0INW3_TRIPR</name>